<keyword evidence="4" id="KW-0326">Glycosidase</keyword>
<dbReference type="InterPro" id="IPR041542">
    <property type="entry name" value="GH43_C2"/>
</dbReference>
<dbReference type="EMBL" id="JAAXLS010000001">
    <property type="protein sequence ID" value="NKQ51860.1"/>
    <property type="molecule type" value="Genomic_DNA"/>
</dbReference>
<organism evidence="7 8">
    <name type="scientific">Amycolatopsis acididurans</name>
    <dbReference type="NCBI Taxonomy" id="2724524"/>
    <lineage>
        <taxon>Bacteria</taxon>
        <taxon>Bacillati</taxon>
        <taxon>Actinomycetota</taxon>
        <taxon>Actinomycetes</taxon>
        <taxon>Pseudonocardiales</taxon>
        <taxon>Pseudonocardiaceae</taxon>
        <taxon>Amycolatopsis</taxon>
    </lineage>
</organism>
<dbReference type="SUPFAM" id="SSF49899">
    <property type="entry name" value="Concanavalin A-like lectins/glucanases"/>
    <property type="match status" value="1"/>
</dbReference>
<sequence length="777" mass="81211">MRVRRALSLLAAALTALAVGAAPAPVAATPQPAAGTYTNPVTAGVVDTFPDPAMIRGADGNWYAYGTTNPIFNSRGETGEHILPVLRSPDMVHWTYAGDVYTEATRPSWWPAGTRPFAPDIHYVAGSYHLTYGLSGGGVVLLTGPTPTGPWTDHGLIATLGTGCPTNPAGTIDQSMITDTTGTHYLYWGSYDTVCVSAMNTDATRLTGPITQVLHGRRAEGSFPVRRGDHYYLFYSDAGCCQGSFSGYTVKVGRADNPRGPFYTQDGQALTDLSSKNGIVLAANGNGFAGPGHNAIQTDLSGQDWLVYHAIPSSDPDFPPVSTDDGVKPSLSKRPMMIDRLDWIDGWPVVRAGAGPSAGPQPAPVTTPVVGSTFNGPTTGWSARGGAWKVEQEPGSGGVLTQSSSDTSYYLSPQQIGGDIRAQGRLKLTGGAGGAVGLTVSDRNARNTITAWVDREHHTLAATVTNAGVATTNSVALPSTFEFGAWHEVAVEARGGTLTAEVSDDGLRDAQATVTVNLSGPKLQPGRIGVASTAAPAAADNLSAVPLYQPVTSRVAEPAPGVLLPGYSDDFTGTGRPEAVDPAWTWVRGGAATATEGGGTLTWPTQAAELYLGDNTAPVLLRDAPPGDFLVETKLAFDGTKAAQQAGILLYGNDDRYFKLVHSVLPMTAGNGAVFQQTEFDKEGDRPTTIPPTPVFNGPMFGGPPGATTWLRLAYHHNPGTGADDVREASSTDGVHWSWGGTWSLPHQGPLKIGVVSMNTPGATAVFDYVHTFTTAG</sequence>
<feature type="chain" id="PRO_5046325272" evidence="5">
    <location>
        <begin position="22"/>
        <end position="777"/>
    </location>
</feature>
<dbReference type="Pfam" id="PF17851">
    <property type="entry name" value="GH43_C2"/>
    <property type="match status" value="1"/>
</dbReference>
<accession>A0ABX1J0G4</accession>
<comment type="similarity">
    <text evidence="2">Belongs to the glycosyl hydrolase 43 family.</text>
</comment>
<feature type="domain" description="Beta-xylosidase C-terminal Concanavalin A-like" evidence="6">
    <location>
        <begin position="578"/>
        <end position="682"/>
    </location>
</feature>
<dbReference type="Pfam" id="PF04616">
    <property type="entry name" value="Glyco_hydro_43"/>
    <property type="match status" value="1"/>
</dbReference>
<dbReference type="InterPro" id="IPR050727">
    <property type="entry name" value="GH43_arabinanases"/>
</dbReference>
<dbReference type="InterPro" id="IPR006710">
    <property type="entry name" value="Glyco_hydro_43"/>
</dbReference>
<dbReference type="SUPFAM" id="SSF75005">
    <property type="entry name" value="Arabinanase/levansucrase/invertase"/>
    <property type="match status" value="1"/>
</dbReference>
<dbReference type="Gene3D" id="2.115.10.20">
    <property type="entry name" value="Glycosyl hydrolase domain, family 43"/>
    <property type="match status" value="1"/>
</dbReference>
<evidence type="ECO:0000256" key="1">
    <source>
        <dbReference type="ARBA" id="ARBA00004834"/>
    </source>
</evidence>
<dbReference type="InterPro" id="IPR013320">
    <property type="entry name" value="ConA-like_dom_sf"/>
</dbReference>
<evidence type="ECO:0000256" key="5">
    <source>
        <dbReference type="SAM" id="SignalP"/>
    </source>
</evidence>
<evidence type="ECO:0000256" key="4">
    <source>
        <dbReference type="ARBA" id="ARBA00023295"/>
    </source>
</evidence>
<comment type="pathway">
    <text evidence="1">Glycan metabolism; L-arabinan degradation.</text>
</comment>
<evidence type="ECO:0000313" key="8">
    <source>
        <dbReference type="Proteomes" id="UP000715441"/>
    </source>
</evidence>
<protein>
    <submittedName>
        <fullName evidence="7">Family 43 glycosylhydrolase</fullName>
    </submittedName>
</protein>
<keyword evidence="3" id="KW-0378">Hydrolase</keyword>
<keyword evidence="8" id="KW-1185">Reference proteome</keyword>
<comment type="caution">
    <text evidence="7">The sequence shown here is derived from an EMBL/GenBank/DDBJ whole genome shotgun (WGS) entry which is preliminary data.</text>
</comment>
<evidence type="ECO:0000256" key="3">
    <source>
        <dbReference type="ARBA" id="ARBA00022801"/>
    </source>
</evidence>
<dbReference type="RefSeq" id="WP_168511077.1">
    <property type="nucleotide sequence ID" value="NZ_JAAXLS010000001.1"/>
</dbReference>
<evidence type="ECO:0000313" key="7">
    <source>
        <dbReference type="EMBL" id="NKQ51860.1"/>
    </source>
</evidence>
<dbReference type="Gene3D" id="2.60.120.560">
    <property type="entry name" value="Exo-inulinase, domain 1"/>
    <property type="match status" value="1"/>
</dbReference>
<dbReference type="InterPro" id="IPR023296">
    <property type="entry name" value="Glyco_hydro_beta-prop_sf"/>
</dbReference>
<dbReference type="Gene3D" id="2.60.120.200">
    <property type="match status" value="1"/>
</dbReference>
<dbReference type="PANTHER" id="PTHR43301">
    <property type="entry name" value="ARABINAN ENDO-1,5-ALPHA-L-ARABINOSIDASE"/>
    <property type="match status" value="1"/>
</dbReference>
<dbReference type="Proteomes" id="UP000715441">
    <property type="component" value="Unassembled WGS sequence"/>
</dbReference>
<proteinExistence type="inferred from homology"/>
<dbReference type="PANTHER" id="PTHR43301:SF3">
    <property type="entry name" value="ARABINAN ENDO-1,5-ALPHA-L-ARABINOSIDASE A-RELATED"/>
    <property type="match status" value="1"/>
</dbReference>
<keyword evidence="5" id="KW-0732">Signal</keyword>
<gene>
    <name evidence="7" type="ORF">HFP15_03080</name>
</gene>
<feature type="signal peptide" evidence="5">
    <location>
        <begin position="1"/>
        <end position="21"/>
    </location>
</feature>
<name>A0ABX1J0G4_9PSEU</name>
<evidence type="ECO:0000256" key="2">
    <source>
        <dbReference type="ARBA" id="ARBA00009865"/>
    </source>
</evidence>
<dbReference type="CDD" id="cd18616">
    <property type="entry name" value="GH43_ABN-like"/>
    <property type="match status" value="1"/>
</dbReference>
<evidence type="ECO:0000259" key="6">
    <source>
        <dbReference type="Pfam" id="PF17851"/>
    </source>
</evidence>
<reference evidence="7 8" key="1">
    <citation type="submission" date="2020-04" db="EMBL/GenBank/DDBJ databases">
        <title>Novel species.</title>
        <authorList>
            <person name="Teo W.F.A."/>
            <person name="Lipun K."/>
            <person name="Srisuk N."/>
            <person name="Duangmal K."/>
        </authorList>
    </citation>
    <scope>NUCLEOTIDE SEQUENCE [LARGE SCALE GENOMIC DNA]</scope>
    <source>
        <strain evidence="7 8">K13G38</strain>
    </source>
</reference>